<feature type="region of interest" description="Disordered" evidence="1">
    <location>
        <begin position="1"/>
        <end position="28"/>
    </location>
</feature>
<dbReference type="Pfam" id="PF25475">
    <property type="entry name" value="DUF7903"/>
    <property type="match status" value="1"/>
</dbReference>
<name>A0A199UW68_ANACO</name>
<evidence type="ECO:0000256" key="1">
    <source>
        <dbReference type="SAM" id="MobiDB-lite"/>
    </source>
</evidence>
<gene>
    <name evidence="3" type="ORF">ACMD2_11871</name>
</gene>
<dbReference type="EMBL" id="LSRQ01004688">
    <property type="protein sequence ID" value="OAY68871.1"/>
    <property type="molecule type" value="Genomic_DNA"/>
</dbReference>
<comment type="caution">
    <text evidence="3">The sequence shown here is derived from an EMBL/GenBank/DDBJ whole genome shotgun (WGS) entry which is preliminary data.</text>
</comment>
<proteinExistence type="predicted"/>
<reference evidence="3 4" key="1">
    <citation type="journal article" date="2016" name="DNA Res.">
        <title>The draft genome of MD-2 pineapple using hybrid error correction of long reads.</title>
        <authorList>
            <person name="Redwan R.M."/>
            <person name="Saidin A."/>
            <person name="Kumar S.V."/>
        </authorList>
    </citation>
    <scope>NUCLEOTIDE SEQUENCE [LARGE SCALE GENOMIC DNA]</scope>
    <source>
        <strain evidence="4">cv. MD2</strain>
        <tissue evidence="3">Leaf</tissue>
    </source>
</reference>
<evidence type="ECO:0000313" key="4">
    <source>
        <dbReference type="Proteomes" id="UP000092600"/>
    </source>
</evidence>
<evidence type="ECO:0000259" key="2">
    <source>
        <dbReference type="Pfam" id="PF25475"/>
    </source>
</evidence>
<feature type="compositionally biased region" description="Basic residues" evidence="1">
    <location>
        <begin position="1"/>
        <end position="11"/>
    </location>
</feature>
<sequence>MAYIPPHKRHSKDAETPPPSPASLPPRFKQSLTLASPHLHGRRRGDLSSSSSSFQHGGGKIVYAAHCVSRWWLAGIVGGVGVGGGGVPESLRLEPFPCEIVERRSGAKPLVVAATADDGGKEEEEERPWVGIARRVEQNLVASARSAREELDAGDGNAKLSFVARVGKVLFHGDPSTCLNSIRKAAVAEEGFKNRVHKSFYTNVPNEFMKNVEQLIVKSIGFDFESEREHYHVKVFDKHQPDSTISCKCTVRKDGGLELYKIELNQVRHMVVDISCLHKDLDLRLILVTKKLLKNLDDEVENGINQLISSAIIDSEVKGGLRWPFGKESVAERFSVVGVWLTRYKAYRSKTMRLKLRHADRFDHKTSTGEVANEVTLKLSAISELLREGNLEETPVGEMLEATVKLVWEKFLSYSVSPALPS</sequence>
<dbReference type="InterPro" id="IPR057225">
    <property type="entry name" value="DUF7903"/>
</dbReference>
<dbReference type="PANTHER" id="PTHR35481:SF1">
    <property type="entry name" value="DNA-DIRECTED RNA POLYMERASE SUBUNIT ALPHA"/>
    <property type="match status" value="1"/>
</dbReference>
<dbReference type="AlphaFoldDB" id="A0A199UW68"/>
<dbReference type="PANTHER" id="PTHR35481">
    <property type="entry name" value="DNA-DIRECTED RNA POLYMERASE SUBUNIT ALPHA"/>
    <property type="match status" value="1"/>
</dbReference>
<evidence type="ECO:0000313" key="3">
    <source>
        <dbReference type="EMBL" id="OAY68871.1"/>
    </source>
</evidence>
<dbReference type="STRING" id="4615.A0A199UW68"/>
<dbReference type="Proteomes" id="UP000092600">
    <property type="component" value="Unassembled WGS sequence"/>
</dbReference>
<accession>A0A199UW68</accession>
<feature type="domain" description="DUF7903" evidence="2">
    <location>
        <begin position="56"/>
        <end position="411"/>
    </location>
</feature>
<protein>
    <recommendedName>
        <fullName evidence="2">DUF7903 domain-containing protein</fullName>
    </recommendedName>
</protein>
<organism evidence="3 4">
    <name type="scientific">Ananas comosus</name>
    <name type="common">Pineapple</name>
    <name type="synonym">Ananas ananas</name>
    <dbReference type="NCBI Taxonomy" id="4615"/>
    <lineage>
        <taxon>Eukaryota</taxon>
        <taxon>Viridiplantae</taxon>
        <taxon>Streptophyta</taxon>
        <taxon>Embryophyta</taxon>
        <taxon>Tracheophyta</taxon>
        <taxon>Spermatophyta</taxon>
        <taxon>Magnoliopsida</taxon>
        <taxon>Liliopsida</taxon>
        <taxon>Poales</taxon>
        <taxon>Bromeliaceae</taxon>
        <taxon>Bromelioideae</taxon>
        <taxon>Ananas</taxon>
    </lineage>
</organism>